<protein>
    <submittedName>
        <fullName evidence="4">Organic solvent tolerance protein</fullName>
    </submittedName>
</protein>
<dbReference type="AlphaFoldDB" id="A0A212KEY7"/>
<dbReference type="InterPro" id="IPR007543">
    <property type="entry name" value="LptD_C"/>
</dbReference>
<dbReference type="HAMAP" id="MF_01411">
    <property type="entry name" value="LPS_assembly_LptD"/>
    <property type="match status" value="1"/>
</dbReference>
<dbReference type="InterPro" id="IPR050218">
    <property type="entry name" value="LptD"/>
</dbReference>
<evidence type="ECO:0000313" key="4">
    <source>
        <dbReference type="EMBL" id="SBW10095.1"/>
    </source>
</evidence>
<dbReference type="Pfam" id="PF04453">
    <property type="entry name" value="LptD"/>
    <property type="match status" value="1"/>
</dbReference>
<feature type="compositionally biased region" description="Basic and acidic residues" evidence="1">
    <location>
        <begin position="485"/>
        <end position="495"/>
    </location>
</feature>
<feature type="signal peptide" evidence="2">
    <location>
        <begin position="1"/>
        <end position="28"/>
    </location>
</feature>
<feature type="region of interest" description="Disordered" evidence="1">
    <location>
        <begin position="485"/>
        <end position="504"/>
    </location>
</feature>
<feature type="domain" description="LptD C-terminal" evidence="3">
    <location>
        <begin position="304"/>
        <end position="718"/>
    </location>
</feature>
<evidence type="ECO:0000259" key="3">
    <source>
        <dbReference type="Pfam" id="PF04453"/>
    </source>
</evidence>
<gene>
    <name evidence="4" type="ORF">KL86DPRO_60029</name>
</gene>
<proteinExistence type="inferred from homology"/>
<dbReference type="GO" id="GO:0043165">
    <property type="term" value="P:Gram-negative-bacterium-type cell outer membrane assembly"/>
    <property type="evidence" value="ECO:0007669"/>
    <property type="project" value="InterPro"/>
</dbReference>
<dbReference type="InterPro" id="IPR020889">
    <property type="entry name" value="LipoPS_assembly_LptD"/>
</dbReference>
<keyword evidence="2" id="KW-0732">Signal</keyword>
<evidence type="ECO:0000256" key="1">
    <source>
        <dbReference type="SAM" id="MobiDB-lite"/>
    </source>
</evidence>
<reference evidence="4" key="1">
    <citation type="submission" date="2016-04" db="EMBL/GenBank/DDBJ databases">
        <authorList>
            <person name="Evans L.H."/>
            <person name="Alamgir A."/>
            <person name="Owens N."/>
            <person name="Weber N.D."/>
            <person name="Virtaneva K."/>
            <person name="Barbian K."/>
            <person name="Babar A."/>
            <person name="Rosenke K."/>
        </authorList>
    </citation>
    <scope>NUCLEOTIDE SEQUENCE</scope>
    <source>
        <strain evidence="4">86</strain>
    </source>
</reference>
<dbReference type="EMBL" id="FLUQ01000006">
    <property type="protein sequence ID" value="SBW10095.1"/>
    <property type="molecule type" value="Genomic_DNA"/>
</dbReference>
<name>A0A212KEY7_9DELT</name>
<dbReference type="PANTHER" id="PTHR30189">
    <property type="entry name" value="LPS-ASSEMBLY PROTEIN"/>
    <property type="match status" value="1"/>
</dbReference>
<dbReference type="GO" id="GO:0015920">
    <property type="term" value="P:lipopolysaccharide transport"/>
    <property type="evidence" value="ECO:0007669"/>
    <property type="project" value="InterPro"/>
</dbReference>
<dbReference type="GO" id="GO:1990351">
    <property type="term" value="C:transporter complex"/>
    <property type="evidence" value="ECO:0007669"/>
    <property type="project" value="TreeGrafter"/>
</dbReference>
<dbReference type="GO" id="GO:0009279">
    <property type="term" value="C:cell outer membrane"/>
    <property type="evidence" value="ECO:0007669"/>
    <property type="project" value="InterPro"/>
</dbReference>
<organism evidence="4">
    <name type="scientific">uncultured delta proteobacterium</name>
    <dbReference type="NCBI Taxonomy" id="34034"/>
    <lineage>
        <taxon>Bacteria</taxon>
        <taxon>Deltaproteobacteria</taxon>
        <taxon>environmental samples</taxon>
    </lineage>
</organism>
<feature type="chain" id="PRO_5039901624" evidence="2">
    <location>
        <begin position="29"/>
        <end position="778"/>
    </location>
</feature>
<evidence type="ECO:0000256" key="2">
    <source>
        <dbReference type="SAM" id="SignalP"/>
    </source>
</evidence>
<dbReference type="PANTHER" id="PTHR30189:SF1">
    <property type="entry name" value="LPS-ASSEMBLY PROTEIN LPTD"/>
    <property type="match status" value="1"/>
</dbReference>
<sequence length="778" mass="89195">MIRAAYRLLSYCAGLSILTIVLCSSALAAGATGRSDLAMQAEDEKAVTWTLNADKVTSLSANEVIEAEGNVVLQRGGEYLKADYARYYAGTKWVFLRGNVSARMGRDDMKADEAEFDLRSRVGWLKRGQIFMDGPHMYFAGERIDKHWGDVYSFKEAKVTACDGDVPAWSLEADEAVVEIDGYAQLWRPKFQVKDTPVLFSPWMVLPAKKERQTGFLTPEYGTSSKRGFYYNQPFFWAIDESQDMTLNEYYMEKRGLMQGVEYRTRPSVRETGWIRLDWLNDKVTDSSGDHYNSGDGLSRSNADRYWVRGMYEGFLADPKWKIRADLDYVSDQDMLHEFKSGYSGYNRSRDELFNMFRRDIQEKDLARQSGVMLFRDWDRVSVALSSTYTQDQTLGHGNAPKSSDTTVQRVPQLDLFLHKGGIIDTLPLEIAASAETGYMYRRDGTRGMRYTMTPYLSVPINGKYGSLMATAGVQQAFYGTDTYSKTDPEDDRQTGKSQTIPTFQADGSTEFSRVFKLGGASLAPTKENTGKSQWTAVQHAIQPRVRYRNVPLEDQHRNPNYDSKDRIRAANELTYSVANILTRKRERVTAQKPAKEGEEPTPVVTTDYLEFVRFSLEQSYDLREATRTDEREEYERRPFRDVIAELQISFDEYISLISRTYWSPYEERITSHDHGVSFRYATWGSLYTGIGFRDTIDEYLRERNHKVKTLKLAGDINLYGPFAMAFSYDHDYERNESADKSFSLIYNHQCFKLEGIFRQDGYDTSYGFRISLSGLGD</sequence>
<accession>A0A212KEY7</accession>